<proteinExistence type="predicted"/>
<dbReference type="PROSITE" id="PS51257">
    <property type="entry name" value="PROKAR_LIPOPROTEIN"/>
    <property type="match status" value="1"/>
</dbReference>
<sequence length="78" mass="7807">MLRRISLVGTILALGACADGPGSSDWEKRGQTVAVTYPEGAAAPAAPSSAAKAPLRNIGARCTGSMQITGGSGYACLR</sequence>
<accession>A0A2W5S9L1</accession>
<organism evidence="1 2">
    <name type="scientific">Cereibacter sphaeroides</name>
    <name type="common">Rhodobacter sphaeroides</name>
    <dbReference type="NCBI Taxonomy" id="1063"/>
    <lineage>
        <taxon>Bacteria</taxon>
        <taxon>Pseudomonadati</taxon>
        <taxon>Pseudomonadota</taxon>
        <taxon>Alphaproteobacteria</taxon>
        <taxon>Rhodobacterales</taxon>
        <taxon>Paracoccaceae</taxon>
        <taxon>Cereibacter</taxon>
    </lineage>
</organism>
<evidence type="ECO:0000313" key="2">
    <source>
        <dbReference type="Proteomes" id="UP000248975"/>
    </source>
</evidence>
<gene>
    <name evidence="1" type="ORF">DI533_14240</name>
</gene>
<protein>
    <recommendedName>
        <fullName evidence="3">Lipoprotein</fullName>
    </recommendedName>
</protein>
<evidence type="ECO:0000313" key="1">
    <source>
        <dbReference type="EMBL" id="PZQ96744.1"/>
    </source>
</evidence>
<comment type="caution">
    <text evidence="1">The sequence shown here is derived from an EMBL/GenBank/DDBJ whole genome shotgun (WGS) entry which is preliminary data.</text>
</comment>
<dbReference type="AlphaFoldDB" id="A0A2W5S9L1"/>
<evidence type="ECO:0008006" key="3">
    <source>
        <dbReference type="Google" id="ProtNLM"/>
    </source>
</evidence>
<dbReference type="Proteomes" id="UP000248975">
    <property type="component" value="Unassembled WGS sequence"/>
</dbReference>
<name>A0A2W5S9L1_CERSP</name>
<dbReference type="EMBL" id="QFQS01000003">
    <property type="protein sequence ID" value="PZQ96744.1"/>
    <property type="molecule type" value="Genomic_DNA"/>
</dbReference>
<reference evidence="1 2" key="1">
    <citation type="submission" date="2017-08" db="EMBL/GenBank/DDBJ databases">
        <title>Infants hospitalized years apart are colonized by the same room-sourced microbial strains.</title>
        <authorList>
            <person name="Brooks B."/>
            <person name="Olm M.R."/>
            <person name="Firek B.A."/>
            <person name="Baker R."/>
            <person name="Thomas B.C."/>
            <person name="Morowitz M.J."/>
            <person name="Banfield J.F."/>
        </authorList>
    </citation>
    <scope>NUCLEOTIDE SEQUENCE [LARGE SCALE GENOMIC DNA]</scope>
    <source>
        <strain evidence="1">S2_003_000_R2_11</strain>
    </source>
</reference>